<dbReference type="AlphaFoldDB" id="A0AAV5RII7"/>
<proteinExistence type="predicted"/>
<feature type="transmembrane region" description="Helical" evidence="1">
    <location>
        <begin position="180"/>
        <end position="200"/>
    </location>
</feature>
<organism evidence="2 3">
    <name type="scientific">Starmerella bacillaris</name>
    <name type="common">Yeast</name>
    <name type="synonym">Candida zemplinina</name>
    <dbReference type="NCBI Taxonomy" id="1247836"/>
    <lineage>
        <taxon>Eukaryota</taxon>
        <taxon>Fungi</taxon>
        <taxon>Dikarya</taxon>
        <taxon>Ascomycota</taxon>
        <taxon>Saccharomycotina</taxon>
        <taxon>Dipodascomycetes</taxon>
        <taxon>Dipodascales</taxon>
        <taxon>Trichomonascaceae</taxon>
        <taxon>Starmerella</taxon>
    </lineage>
</organism>
<feature type="transmembrane region" description="Helical" evidence="1">
    <location>
        <begin position="61"/>
        <end position="80"/>
    </location>
</feature>
<dbReference type="Pfam" id="PF08611">
    <property type="entry name" value="DUF1774"/>
    <property type="match status" value="1"/>
</dbReference>
<protein>
    <recommendedName>
        <fullName evidence="4">ATP synthase F0 subunit 6</fullName>
    </recommendedName>
</protein>
<feature type="transmembrane region" description="Helical" evidence="1">
    <location>
        <begin position="21"/>
        <end position="41"/>
    </location>
</feature>
<feature type="transmembrane region" description="Helical" evidence="1">
    <location>
        <begin position="148"/>
        <end position="168"/>
    </location>
</feature>
<feature type="transmembrane region" description="Helical" evidence="1">
    <location>
        <begin position="116"/>
        <end position="136"/>
    </location>
</feature>
<keyword evidence="1" id="KW-0472">Membrane</keyword>
<gene>
    <name evidence="2" type="ORF">DASB73_022980</name>
</gene>
<evidence type="ECO:0000313" key="2">
    <source>
        <dbReference type="EMBL" id="GMM51340.1"/>
    </source>
</evidence>
<comment type="caution">
    <text evidence="2">The sequence shown here is derived from an EMBL/GenBank/DDBJ whole genome shotgun (WGS) entry which is preliminary data.</text>
</comment>
<evidence type="ECO:0008006" key="4">
    <source>
        <dbReference type="Google" id="ProtNLM"/>
    </source>
</evidence>
<feature type="transmembrane region" description="Helical" evidence="1">
    <location>
        <begin position="92"/>
        <end position="110"/>
    </location>
</feature>
<dbReference type="Proteomes" id="UP001362899">
    <property type="component" value="Unassembled WGS sequence"/>
</dbReference>
<keyword evidence="1" id="KW-1133">Transmembrane helix</keyword>
<keyword evidence="1" id="KW-0812">Transmembrane</keyword>
<name>A0AAV5RII7_STABA</name>
<accession>A0AAV5RII7</accession>
<reference evidence="2 3" key="1">
    <citation type="journal article" date="2023" name="Elife">
        <title>Identification of key yeast species and microbe-microbe interactions impacting larval growth of Drosophila in the wild.</title>
        <authorList>
            <person name="Mure A."/>
            <person name="Sugiura Y."/>
            <person name="Maeda R."/>
            <person name="Honda K."/>
            <person name="Sakurai N."/>
            <person name="Takahashi Y."/>
            <person name="Watada M."/>
            <person name="Katoh T."/>
            <person name="Gotoh A."/>
            <person name="Gotoh Y."/>
            <person name="Taniguchi I."/>
            <person name="Nakamura K."/>
            <person name="Hayashi T."/>
            <person name="Katayama T."/>
            <person name="Uemura T."/>
            <person name="Hattori Y."/>
        </authorList>
    </citation>
    <scope>NUCLEOTIDE SEQUENCE [LARGE SCALE GENOMIC DNA]</scope>
    <source>
        <strain evidence="2 3">SB-73</strain>
    </source>
</reference>
<keyword evidence="3" id="KW-1185">Reference proteome</keyword>
<evidence type="ECO:0000313" key="3">
    <source>
        <dbReference type="Proteomes" id="UP001362899"/>
    </source>
</evidence>
<dbReference type="PANTHER" id="PTHR37992">
    <property type="entry name" value="EXPRESSED PROTEIN"/>
    <property type="match status" value="1"/>
</dbReference>
<feature type="transmembrane region" description="Helical" evidence="1">
    <location>
        <begin position="207"/>
        <end position="226"/>
    </location>
</feature>
<sequence>MSEIDAITAEINENNNRNRKLWILATISWLLVTISNIRYNFGRSSPWDDGHVDDVAFTPFTAQTTMVMFYWLITICWQLVYLVTSFDDTPRVFNLLFIATNFMLLIWSYLFARSHYFLSELVTIITFNMLLGAYLFGQSYLLRPLYNWAIVHGSVVVAPLVWTHYVIWWNGAVLFGARNTFSRIIANVLIWEYLVVFGFLMLITGDYLLGTVSGYLMLCIAVGQLFTKVFALQWVFALVISNILFFFSALLLFFAPLSYIEVPTFRTEAVIVDTENAPLLAP</sequence>
<evidence type="ECO:0000256" key="1">
    <source>
        <dbReference type="SAM" id="Phobius"/>
    </source>
</evidence>
<dbReference type="EMBL" id="BTGC01000005">
    <property type="protein sequence ID" value="GMM51340.1"/>
    <property type="molecule type" value="Genomic_DNA"/>
</dbReference>
<feature type="transmembrane region" description="Helical" evidence="1">
    <location>
        <begin position="232"/>
        <end position="257"/>
    </location>
</feature>
<dbReference type="InterPro" id="IPR013920">
    <property type="entry name" value="DUF1774_fun"/>
</dbReference>
<dbReference type="PANTHER" id="PTHR37992:SF1">
    <property type="entry name" value="DUF1774-DOMAIN-CONTAINING PROTEIN"/>
    <property type="match status" value="1"/>
</dbReference>